<name>A0A2Z3JGG9_9DEIO</name>
<dbReference type="InterPro" id="IPR018987">
    <property type="entry name" value="DUF1999"/>
</dbReference>
<dbReference type="KEGG" id="dez:DKM44_03650"/>
<feature type="compositionally biased region" description="Polar residues" evidence="1">
    <location>
        <begin position="168"/>
        <end position="181"/>
    </location>
</feature>
<keyword evidence="3" id="KW-1185">Reference proteome</keyword>
<organism evidence="2 3">
    <name type="scientific">Deinococcus irradiatisoli</name>
    <dbReference type="NCBI Taxonomy" id="2202254"/>
    <lineage>
        <taxon>Bacteria</taxon>
        <taxon>Thermotogati</taxon>
        <taxon>Deinococcota</taxon>
        <taxon>Deinococci</taxon>
        <taxon>Deinococcales</taxon>
        <taxon>Deinococcaceae</taxon>
        <taxon>Deinococcus</taxon>
    </lineage>
</organism>
<feature type="region of interest" description="Disordered" evidence="1">
    <location>
        <begin position="152"/>
        <end position="181"/>
    </location>
</feature>
<evidence type="ECO:0000313" key="3">
    <source>
        <dbReference type="Proteomes" id="UP000245368"/>
    </source>
</evidence>
<gene>
    <name evidence="2" type="ORF">DKM44_03650</name>
</gene>
<evidence type="ECO:0000256" key="1">
    <source>
        <dbReference type="SAM" id="MobiDB-lite"/>
    </source>
</evidence>
<accession>A0A2Z3JGG9</accession>
<dbReference type="Pfam" id="PF09390">
    <property type="entry name" value="DUF1999"/>
    <property type="match status" value="1"/>
</dbReference>
<dbReference type="EMBL" id="CP029494">
    <property type="protein sequence ID" value="AWN22440.1"/>
    <property type="molecule type" value="Genomic_DNA"/>
</dbReference>
<reference evidence="2 3" key="1">
    <citation type="submission" date="2018-05" db="EMBL/GenBank/DDBJ databases">
        <title>Complete Genome Sequence of Deinococcus sp. strain 17bor-2.</title>
        <authorList>
            <person name="Srinivasan S."/>
        </authorList>
    </citation>
    <scope>NUCLEOTIDE SEQUENCE [LARGE SCALE GENOMIC DNA]</scope>
    <source>
        <strain evidence="2 3">17bor-2</strain>
    </source>
</reference>
<dbReference type="RefSeq" id="WP_109825509.1">
    <property type="nucleotide sequence ID" value="NZ_CP029494.1"/>
</dbReference>
<dbReference type="OrthoDB" id="66481at2"/>
<dbReference type="InterPro" id="IPR016181">
    <property type="entry name" value="Acyl_CoA_acyltransferase"/>
</dbReference>
<dbReference type="AlphaFoldDB" id="A0A2Z3JGG9"/>
<sequence>MRYRTFSEADFAALAALDLDVQRRADPAFDTLEAREQEGRLRTSLGALKFFERSEHSFLAEDERGVQGLILAQPVWQGDRPIVLVVQTLLSAGAGPEAAAGLLHACIKSAYDTAVYEVHFPLTPELEAAAEVEAAHVVGRYAVRHLGSRLQTAPGQQLGAPPGPPESAGTNQANTGTDQRQ</sequence>
<dbReference type="SUPFAM" id="SSF55729">
    <property type="entry name" value="Acyl-CoA N-acyltransferases (Nat)"/>
    <property type="match status" value="1"/>
</dbReference>
<evidence type="ECO:0000313" key="2">
    <source>
        <dbReference type="EMBL" id="AWN22440.1"/>
    </source>
</evidence>
<dbReference type="Gene3D" id="3.40.630.30">
    <property type="match status" value="1"/>
</dbReference>
<dbReference type="Proteomes" id="UP000245368">
    <property type="component" value="Chromosome"/>
</dbReference>
<protein>
    <submittedName>
        <fullName evidence="2">DUF1999 domain-containing protein</fullName>
    </submittedName>
</protein>
<proteinExistence type="predicted"/>